<evidence type="ECO:0000256" key="1">
    <source>
        <dbReference type="SAM" id="SignalP"/>
    </source>
</evidence>
<name>A0A4Z1CCL8_9FLAO</name>
<dbReference type="EMBL" id="SRPE01000001">
    <property type="protein sequence ID" value="TGN30224.1"/>
    <property type="molecule type" value="Genomic_DNA"/>
</dbReference>
<protein>
    <recommendedName>
        <fullName evidence="4">Periplasmic heavy metal sensor</fullName>
    </recommendedName>
</protein>
<dbReference type="RefSeq" id="WP_135834084.1">
    <property type="nucleotide sequence ID" value="NZ_CAUQWU010000002.1"/>
</dbReference>
<proteinExistence type="predicted"/>
<reference evidence="2 3" key="1">
    <citation type="submission" date="2019-03" db="EMBL/GenBank/DDBJ databases">
        <title>Empedobacter tilapiae sp. nov., isolated from an intestine of Nile tilapia Oreochromis niloticus.</title>
        <authorList>
            <person name="Kim Y.-O."/>
            <person name="Yoon J.-H."/>
        </authorList>
    </citation>
    <scope>NUCLEOTIDE SEQUENCE [LARGE SCALE GENOMIC DNA]</scope>
    <source>
        <strain evidence="2 3">MRS2</strain>
    </source>
</reference>
<organism evidence="2 3">
    <name type="scientific">Empedobacter tilapiae</name>
    <dbReference type="NCBI Taxonomy" id="2491114"/>
    <lineage>
        <taxon>Bacteria</taxon>
        <taxon>Pseudomonadati</taxon>
        <taxon>Bacteroidota</taxon>
        <taxon>Flavobacteriia</taxon>
        <taxon>Flavobacteriales</taxon>
        <taxon>Weeksellaceae</taxon>
        <taxon>Empedobacter</taxon>
    </lineage>
</organism>
<keyword evidence="3" id="KW-1185">Reference proteome</keyword>
<dbReference type="AlphaFoldDB" id="A0A4Z1CCL8"/>
<evidence type="ECO:0008006" key="4">
    <source>
        <dbReference type="Google" id="ProtNLM"/>
    </source>
</evidence>
<dbReference type="Gene3D" id="1.20.120.1490">
    <property type="match status" value="1"/>
</dbReference>
<dbReference type="Proteomes" id="UP000297998">
    <property type="component" value="Unassembled WGS sequence"/>
</dbReference>
<feature type="signal peptide" evidence="1">
    <location>
        <begin position="1"/>
        <end position="23"/>
    </location>
</feature>
<accession>A0A4Z1CCL8</accession>
<evidence type="ECO:0000313" key="2">
    <source>
        <dbReference type="EMBL" id="TGN30224.1"/>
    </source>
</evidence>
<evidence type="ECO:0000313" key="3">
    <source>
        <dbReference type="Proteomes" id="UP000297998"/>
    </source>
</evidence>
<keyword evidence="1" id="KW-0732">Signal</keyword>
<gene>
    <name evidence="2" type="ORF">E4J94_01260</name>
</gene>
<sequence length="108" mass="12606">MKTAFYKYLGLGLIAFTLTTASAQDKHDVSREQKLQQLKKDLNLTDDQVLKIKQIEDSYNDEKLELKKKMKEVRQKEFNEINAVFTPEQKATLKELHAKKHKNRKGAN</sequence>
<feature type="chain" id="PRO_5021472253" description="Periplasmic heavy metal sensor" evidence="1">
    <location>
        <begin position="24"/>
        <end position="108"/>
    </location>
</feature>
<comment type="caution">
    <text evidence="2">The sequence shown here is derived from an EMBL/GenBank/DDBJ whole genome shotgun (WGS) entry which is preliminary data.</text>
</comment>
<dbReference type="OrthoDB" id="1450138at2"/>